<dbReference type="PANTHER" id="PTHR23527">
    <property type="entry name" value="BLL3282 PROTEIN"/>
    <property type="match status" value="1"/>
</dbReference>
<keyword evidence="3 5" id="KW-1133">Transmembrane helix</keyword>
<feature type="transmembrane region" description="Helical" evidence="5">
    <location>
        <begin position="56"/>
        <end position="77"/>
    </location>
</feature>
<dbReference type="EMBL" id="BJOU01000002">
    <property type="protein sequence ID" value="GED98397.1"/>
    <property type="molecule type" value="Genomic_DNA"/>
</dbReference>
<name>A0A7I9UYZ2_9ACTN</name>
<gene>
    <name evidence="7" type="ORF">nbrc107697_24360</name>
</gene>
<evidence type="ECO:0000256" key="2">
    <source>
        <dbReference type="ARBA" id="ARBA00022692"/>
    </source>
</evidence>
<dbReference type="Gene3D" id="1.20.1250.20">
    <property type="entry name" value="MFS general substrate transporter like domains"/>
    <property type="match status" value="2"/>
</dbReference>
<protein>
    <submittedName>
        <fullName evidence="7">MFS transporter</fullName>
    </submittedName>
</protein>
<feature type="transmembrane region" description="Helical" evidence="5">
    <location>
        <begin position="226"/>
        <end position="247"/>
    </location>
</feature>
<feature type="domain" description="Major facilitator superfamily (MFS) profile" evidence="6">
    <location>
        <begin position="1"/>
        <end position="370"/>
    </location>
</feature>
<proteinExistence type="predicted"/>
<dbReference type="SUPFAM" id="SSF103473">
    <property type="entry name" value="MFS general substrate transporter"/>
    <property type="match status" value="1"/>
</dbReference>
<evidence type="ECO:0000256" key="5">
    <source>
        <dbReference type="SAM" id="Phobius"/>
    </source>
</evidence>
<keyword evidence="2 5" id="KW-0812">Transmembrane</keyword>
<dbReference type="GO" id="GO:0005886">
    <property type="term" value="C:plasma membrane"/>
    <property type="evidence" value="ECO:0007669"/>
    <property type="project" value="UniProtKB-SubCell"/>
</dbReference>
<organism evidence="7 8">
    <name type="scientific">Gordonia crocea</name>
    <dbReference type="NCBI Taxonomy" id="589162"/>
    <lineage>
        <taxon>Bacteria</taxon>
        <taxon>Bacillati</taxon>
        <taxon>Actinomycetota</taxon>
        <taxon>Actinomycetes</taxon>
        <taxon>Mycobacteriales</taxon>
        <taxon>Gordoniaceae</taxon>
        <taxon>Gordonia</taxon>
    </lineage>
</organism>
<feature type="transmembrane region" description="Helical" evidence="5">
    <location>
        <begin position="349"/>
        <end position="366"/>
    </location>
</feature>
<evidence type="ECO:0000313" key="8">
    <source>
        <dbReference type="Proteomes" id="UP000444980"/>
    </source>
</evidence>
<feature type="transmembrane region" description="Helical" evidence="5">
    <location>
        <begin position="83"/>
        <end position="113"/>
    </location>
</feature>
<dbReference type="InterPro" id="IPR020846">
    <property type="entry name" value="MFS_dom"/>
</dbReference>
<evidence type="ECO:0000256" key="1">
    <source>
        <dbReference type="ARBA" id="ARBA00004651"/>
    </source>
</evidence>
<keyword evidence="4 5" id="KW-0472">Membrane</keyword>
<feature type="transmembrane region" description="Helical" evidence="5">
    <location>
        <begin position="29"/>
        <end position="49"/>
    </location>
</feature>
<dbReference type="Proteomes" id="UP000444980">
    <property type="component" value="Unassembled WGS sequence"/>
</dbReference>
<dbReference type="InterPro" id="IPR052952">
    <property type="entry name" value="MFS-Transporter"/>
</dbReference>
<dbReference type="PANTHER" id="PTHR23527:SF1">
    <property type="entry name" value="BLL3282 PROTEIN"/>
    <property type="match status" value="1"/>
</dbReference>
<accession>A0A7I9UYZ2</accession>
<feature type="transmembrane region" description="Helical" evidence="5">
    <location>
        <begin position="125"/>
        <end position="142"/>
    </location>
</feature>
<evidence type="ECO:0000256" key="3">
    <source>
        <dbReference type="ARBA" id="ARBA00022989"/>
    </source>
</evidence>
<feature type="transmembrane region" description="Helical" evidence="5">
    <location>
        <begin position="259"/>
        <end position="278"/>
    </location>
</feature>
<evidence type="ECO:0000313" key="7">
    <source>
        <dbReference type="EMBL" id="GED98397.1"/>
    </source>
</evidence>
<comment type="subcellular location">
    <subcellularLocation>
        <location evidence="1">Cell membrane</location>
        <topology evidence="1">Multi-pass membrane protein</topology>
    </subcellularLocation>
</comment>
<sequence>MATTCLASGVAFLIPRLHQDGMSLPAASVLASAPMVGMVATTLLWGWALDRVGERTILVLSLSLTVAATVATTAASALHAPAWALWIGLFAAGAVAASTNGASGRIVVGWFPAHQRGTAMGIRQMAQPLGVGVTGLTVPVLAQRFGTTAGFVVFVVVAVVALVATVLWIVDPPHPDSPTESGGTNPYRRGSFLVRVHAVSVLLVIPQVALWTFVPAWLIIARHWPPLQVGIAVTATQVVAALGRIVAGRWSDAWGSRMRPIRIIAAAATLLMAALAATDAINSPVAVLVMVAASIVVVADNGLAFTAIAEYAGPAWSGRGLAIQNTSQYIASAASVPLIAAVIDGHGYAWAYALCALPPLIGLALVPRDPR</sequence>
<dbReference type="PROSITE" id="PS50850">
    <property type="entry name" value="MFS"/>
    <property type="match status" value="1"/>
</dbReference>
<feature type="transmembrane region" description="Helical" evidence="5">
    <location>
        <begin position="321"/>
        <end position="343"/>
    </location>
</feature>
<dbReference type="GO" id="GO:0022857">
    <property type="term" value="F:transmembrane transporter activity"/>
    <property type="evidence" value="ECO:0007669"/>
    <property type="project" value="InterPro"/>
</dbReference>
<dbReference type="Pfam" id="PF07690">
    <property type="entry name" value="MFS_1"/>
    <property type="match status" value="1"/>
</dbReference>
<evidence type="ECO:0000256" key="4">
    <source>
        <dbReference type="ARBA" id="ARBA00023136"/>
    </source>
</evidence>
<dbReference type="InterPro" id="IPR011701">
    <property type="entry name" value="MFS"/>
</dbReference>
<feature type="transmembrane region" description="Helical" evidence="5">
    <location>
        <begin position="148"/>
        <end position="171"/>
    </location>
</feature>
<dbReference type="InterPro" id="IPR036259">
    <property type="entry name" value="MFS_trans_sf"/>
</dbReference>
<feature type="transmembrane region" description="Helical" evidence="5">
    <location>
        <begin position="192"/>
        <end position="220"/>
    </location>
</feature>
<comment type="caution">
    <text evidence="7">The sequence shown here is derived from an EMBL/GenBank/DDBJ whole genome shotgun (WGS) entry which is preliminary data.</text>
</comment>
<keyword evidence="8" id="KW-1185">Reference proteome</keyword>
<feature type="transmembrane region" description="Helical" evidence="5">
    <location>
        <begin position="284"/>
        <end position="309"/>
    </location>
</feature>
<dbReference type="AlphaFoldDB" id="A0A7I9UYZ2"/>
<reference evidence="8" key="1">
    <citation type="submission" date="2019-06" db="EMBL/GenBank/DDBJ databases">
        <title>Gordonia isolated from sludge of a wastewater treatment plant.</title>
        <authorList>
            <person name="Tamura T."/>
            <person name="Aoyama K."/>
            <person name="Kang Y."/>
            <person name="Saito S."/>
            <person name="Akiyama N."/>
            <person name="Yazawa K."/>
            <person name="Gonoi T."/>
            <person name="Mikami Y."/>
        </authorList>
    </citation>
    <scope>NUCLEOTIDE SEQUENCE [LARGE SCALE GENOMIC DNA]</scope>
    <source>
        <strain evidence="8">NBRC 107697</strain>
    </source>
</reference>
<evidence type="ECO:0000259" key="6">
    <source>
        <dbReference type="PROSITE" id="PS50850"/>
    </source>
</evidence>